<reference evidence="2" key="2">
    <citation type="submission" date="2021-01" db="UniProtKB">
        <authorList>
            <consortium name="EnsemblMetazoa"/>
        </authorList>
    </citation>
    <scope>IDENTIFICATION</scope>
</reference>
<dbReference type="OMA" id="WPIFLMI"/>
<accession>A0A7M7NM43</accession>
<dbReference type="PANTHER" id="PTHR46579">
    <property type="entry name" value="F5/8 TYPE C DOMAIN-CONTAINING PROTEIN-RELATED"/>
    <property type="match status" value="1"/>
</dbReference>
<dbReference type="GeneID" id="115922885"/>
<evidence type="ECO:0000313" key="3">
    <source>
        <dbReference type="Proteomes" id="UP000007110"/>
    </source>
</evidence>
<dbReference type="AlphaFoldDB" id="A0A7M7NM43"/>
<dbReference type="EnsemblMetazoa" id="XM_030982636">
    <property type="protein sequence ID" value="XP_030838496"/>
    <property type="gene ID" value="LOC115922885"/>
</dbReference>
<sequence>MEHQNQRSLKRYLDAVIGDDDEMSIPRTTRWRREHQRIEAGDRDELMMEPVHVEDTTDDQNIAGLDEALAVPLPVTEDGANEEAEHVQSSESGPESVANHIDSDTDESPLESLAESGVSDIDENSLVSSAESADTDENVPEFVAEPVGANAPEESDAAEFSVNSDNDIPDGYDDQSSIPDSSDVGNISGDEEDLLHDDDDLLHDDDDLLHGDDSEGESTDNEPDGDVPLFENCNEPLFNGTQTTKAEAILMILSFVMRHCLSSIAAIQLCELINTLFGRAIFTSVDRIFKKVFSNQVLKLTFHFYCVSCYAYVKSYNVLTEDNLLCPHCTHPCAVNNLCHENFFITADLPTQVKSLFERPDITAHLSYRRNRDKLSPENIEDIYDGDIYKNMMADEEVLGNDNNFSYSFNTDGFPVFKSSRFSMWPIFLMINELPPKLRHNNLLLAGVWCGKSEPKMEVFLEQFVKKAKGLAEEGVSWKRGDDEVRSKLFGLCCCADAPARSSMQNTIRFNGYYGCSLCYHPGKVVERTVKYPIDVCEYNDRTDDEMLQDMALSMEENRPVKGVKGPSPLINLPQFPICWGFPVDFMHCLLLGVTRQLAELWFTCATNPFYIGSVRLMSVFDERLRSIKPPNIVARAPRPISERKSWKASEWYSWLLIYSLPCLNGILPREYWLHFLLLVQASYLLLQKSITLEDLHQSDLLLLEFVGKCQILYGAGVMTFNIHSLTHLAKCVQLWGPLWTHSCFPFEAANFRIKRQLKGNTGYVMQAVRKFLFIHSLPGLISKMEVSCQLLRYFDMVSPVLISHGYNDVRVLGNGHTRHLNDIEYEALQALGIQIYENEAVTVYNRIKVRGLFFLFFFISS</sequence>
<dbReference type="PANTHER" id="PTHR46579:SF1">
    <property type="entry name" value="F5_8 TYPE C DOMAIN-CONTAINING PROTEIN"/>
    <property type="match status" value="1"/>
</dbReference>
<organism evidence="2 3">
    <name type="scientific">Strongylocentrotus purpuratus</name>
    <name type="common">Purple sea urchin</name>
    <dbReference type="NCBI Taxonomy" id="7668"/>
    <lineage>
        <taxon>Eukaryota</taxon>
        <taxon>Metazoa</taxon>
        <taxon>Echinodermata</taxon>
        <taxon>Eleutherozoa</taxon>
        <taxon>Echinozoa</taxon>
        <taxon>Echinoidea</taxon>
        <taxon>Euechinoidea</taxon>
        <taxon>Echinacea</taxon>
        <taxon>Camarodonta</taxon>
        <taxon>Echinidea</taxon>
        <taxon>Strongylocentrotidae</taxon>
        <taxon>Strongylocentrotus</taxon>
    </lineage>
</organism>
<dbReference type="Proteomes" id="UP000007110">
    <property type="component" value="Unassembled WGS sequence"/>
</dbReference>
<dbReference type="InParanoid" id="A0A7M7NM43"/>
<feature type="compositionally biased region" description="Acidic residues" evidence="1">
    <location>
        <begin position="189"/>
        <end position="207"/>
    </location>
</feature>
<feature type="region of interest" description="Disordered" evidence="1">
    <location>
        <begin position="73"/>
        <end position="232"/>
    </location>
</feature>
<name>A0A7M7NM43_STRPU</name>
<dbReference type="Pfam" id="PF02992">
    <property type="entry name" value="Transposase_21"/>
    <property type="match status" value="1"/>
</dbReference>
<dbReference type="InterPro" id="IPR004242">
    <property type="entry name" value="Transposase_21"/>
</dbReference>
<dbReference type="RefSeq" id="XP_030838496.1">
    <property type="nucleotide sequence ID" value="XM_030982636.1"/>
</dbReference>
<dbReference type="OrthoDB" id="3263820at2759"/>
<evidence type="ECO:0000313" key="2">
    <source>
        <dbReference type="EnsemblMetazoa" id="XP_030838496"/>
    </source>
</evidence>
<feature type="compositionally biased region" description="Acidic residues" evidence="1">
    <location>
        <begin position="214"/>
        <end position="225"/>
    </location>
</feature>
<feature type="compositionally biased region" description="Polar residues" evidence="1">
    <location>
        <begin position="174"/>
        <end position="185"/>
    </location>
</feature>
<proteinExistence type="predicted"/>
<protein>
    <recommendedName>
        <fullName evidence="4">Transposase domain-containing protein</fullName>
    </recommendedName>
</protein>
<dbReference type="KEGG" id="spu:115922885"/>
<reference evidence="3" key="1">
    <citation type="submission" date="2015-02" db="EMBL/GenBank/DDBJ databases">
        <title>Genome sequencing for Strongylocentrotus purpuratus.</title>
        <authorList>
            <person name="Murali S."/>
            <person name="Liu Y."/>
            <person name="Vee V."/>
            <person name="English A."/>
            <person name="Wang M."/>
            <person name="Skinner E."/>
            <person name="Han Y."/>
            <person name="Muzny D.M."/>
            <person name="Worley K.C."/>
            <person name="Gibbs R.A."/>
        </authorList>
    </citation>
    <scope>NUCLEOTIDE SEQUENCE</scope>
</reference>
<evidence type="ECO:0008006" key="4">
    <source>
        <dbReference type="Google" id="ProtNLM"/>
    </source>
</evidence>
<evidence type="ECO:0000256" key="1">
    <source>
        <dbReference type="SAM" id="MobiDB-lite"/>
    </source>
</evidence>
<keyword evidence="3" id="KW-1185">Reference proteome</keyword>